<evidence type="ECO:0000313" key="3">
    <source>
        <dbReference type="Proteomes" id="UP000075321"/>
    </source>
</evidence>
<comment type="caution">
    <text evidence="2">The sequence shown here is derived from an EMBL/GenBank/DDBJ whole genome shotgun (WGS) entry which is preliminary data.</text>
</comment>
<keyword evidence="3" id="KW-1185">Reference proteome</keyword>
<evidence type="ECO:0000256" key="1">
    <source>
        <dbReference type="SAM" id="Coils"/>
    </source>
</evidence>
<organism evidence="2 3">
    <name type="scientific">Halalkalicoccus paucihalophilus</name>
    <dbReference type="NCBI Taxonomy" id="1008153"/>
    <lineage>
        <taxon>Archaea</taxon>
        <taxon>Methanobacteriati</taxon>
        <taxon>Methanobacteriota</taxon>
        <taxon>Stenosarchaea group</taxon>
        <taxon>Halobacteria</taxon>
        <taxon>Halobacteriales</taxon>
        <taxon>Halococcaceae</taxon>
        <taxon>Halalkalicoccus</taxon>
    </lineage>
</organism>
<evidence type="ECO:0000313" key="2">
    <source>
        <dbReference type="EMBL" id="KYH26211.1"/>
    </source>
</evidence>
<dbReference type="EMBL" id="LTAZ01000004">
    <property type="protein sequence ID" value="KYH26211.1"/>
    <property type="molecule type" value="Genomic_DNA"/>
</dbReference>
<protein>
    <recommendedName>
        <fullName evidence="4">Chromosome partition protein Smc</fullName>
    </recommendedName>
</protein>
<dbReference type="PATRIC" id="fig|1008153.3.peg.1315"/>
<keyword evidence="1" id="KW-0175">Coiled coil</keyword>
<proteinExistence type="predicted"/>
<gene>
    <name evidence="2" type="ORF">HAPAU_13060</name>
</gene>
<accession>A0A151AEW9</accession>
<feature type="coiled-coil region" evidence="1">
    <location>
        <begin position="24"/>
        <end position="58"/>
    </location>
</feature>
<dbReference type="RefSeq" id="WP_066380759.1">
    <property type="nucleotide sequence ID" value="NZ_LTAZ01000004.1"/>
</dbReference>
<dbReference type="OrthoDB" id="330436at2157"/>
<evidence type="ECO:0008006" key="4">
    <source>
        <dbReference type="Google" id="ProtNLM"/>
    </source>
</evidence>
<dbReference type="Proteomes" id="UP000075321">
    <property type="component" value="Unassembled WGS sequence"/>
</dbReference>
<name>A0A151AEW9_9EURY</name>
<dbReference type="AlphaFoldDB" id="A0A151AEW9"/>
<sequence>MSTGDGVTVEANDGEKTTVDYQIEELIERRTQALAEEIEELESELEDLDNFARISLAERRVKGNEANLAEFSNSLTGFAERTFSKLNTIESRLDTQTLLLAAVVEALADADDVEIDLSEVEKYGEEQLVVSASPEERLKEAIDEAS</sequence>
<reference evidence="2 3" key="1">
    <citation type="submission" date="2016-02" db="EMBL/GenBank/DDBJ databases">
        <title>Genome sequence of Halalkalicoccus paucihalophilus DSM 24557.</title>
        <authorList>
            <person name="Poehlein A."/>
            <person name="Daniel R."/>
        </authorList>
    </citation>
    <scope>NUCLEOTIDE SEQUENCE [LARGE SCALE GENOMIC DNA]</scope>
    <source>
        <strain evidence="2 3">DSM 24557</strain>
    </source>
</reference>